<accession>A0A9P5DT60</accession>
<comment type="caution">
    <text evidence="2">The sequence shown here is derived from an EMBL/GenBank/DDBJ whole genome shotgun (WGS) entry which is preliminary data.</text>
</comment>
<proteinExistence type="predicted"/>
<gene>
    <name evidence="2" type="ORF">FBEOM_9639</name>
</gene>
<evidence type="ECO:0000256" key="1">
    <source>
        <dbReference type="SAM" id="MobiDB-lite"/>
    </source>
</evidence>
<name>A0A9P5DT60_9HYPO</name>
<dbReference type="AlphaFoldDB" id="A0A9P5DT60"/>
<keyword evidence="3" id="KW-1185">Reference proteome</keyword>
<protein>
    <submittedName>
        <fullName evidence="2">Uncharacterized protein</fullName>
    </submittedName>
</protein>
<dbReference type="OrthoDB" id="409136at2759"/>
<dbReference type="EMBL" id="PVQB02000493">
    <property type="protein sequence ID" value="KAF4336507.1"/>
    <property type="molecule type" value="Genomic_DNA"/>
</dbReference>
<sequence length="229" mass="26166">MIASYYAPSLMLSERDSNGPPTQSMSTASSSTFVSSCFDRPTPQTSLVYTEPLPIAPSSQPQPYVSPSLLTCEFLGFGDCEVMFDLNDESRWISHIADVHLRNIYPTVCICWFCDRDFRTSSTSQADARACYRKRMHHIAKHFRNGFSGSQMRPDFYLVDHLYQNGLIDEFMYARAKAYHEASEVQIPNLYPAGWRREQQNEAPALVEASRSRRRGSSTRNRAPQAYYN</sequence>
<evidence type="ECO:0000313" key="3">
    <source>
        <dbReference type="Proteomes" id="UP000730481"/>
    </source>
</evidence>
<reference evidence="2" key="2">
    <citation type="submission" date="2020-02" db="EMBL/GenBank/DDBJ databases">
        <title>Identification and distribution of gene clusters putatively required for synthesis of sphingolipid metabolism inhibitors in phylogenetically diverse species of the filamentous fungus Fusarium.</title>
        <authorList>
            <person name="Kim H.-S."/>
            <person name="Busman M."/>
            <person name="Brown D.W."/>
            <person name="Divon H."/>
            <person name="Uhlig S."/>
            <person name="Proctor R.H."/>
        </authorList>
    </citation>
    <scope>NUCLEOTIDE SEQUENCE</scope>
    <source>
        <strain evidence="2">NRRL 25174</strain>
    </source>
</reference>
<evidence type="ECO:0000313" key="2">
    <source>
        <dbReference type="EMBL" id="KAF4336507.1"/>
    </source>
</evidence>
<dbReference type="Proteomes" id="UP000730481">
    <property type="component" value="Unassembled WGS sequence"/>
</dbReference>
<reference evidence="2" key="1">
    <citation type="journal article" date="2017" name="Mycologia">
        <title>Fusarium algeriense, sp. nov., a novel toxigenic crown rot pathogen of durum wheat from Algeria is nested in the Fusarium burgessii species complex.</title>
        <authorList>
            <person name="Laraba I."/>
            <person name="Keddad A."/>
            <person name="Boureghda H."/>
            <person name="Abdallah N."/>
            <person name="Vaughan M.M."/>
            <person name="Proctor R.H."/>
            <person name="Busman M."/>
            <person name="O'Donnell K."/>
        </authorList>
    </citation>
    <scope>NUCLEOTIDE SEQUENCE</scope>
    <source>
        <strain evidence="2">NRRL 25174</strain>
    </source>
</reference>
<feature type="region of interest" description="Disordered" evidence="1">
    <location>
        <begin position="202"/>
        <end position="229"/>
    </location>
</feature>
<organism evidence="2 3">
    <name type="scientific">Fusarium beomiforme</name>
    <dbReference type="NCBI Taxonomy" id="44412"/>
    <lineage>
        <taxon>Eukaryota</taxon>
        <taxon>Fungi</taxon>
        <taxon>Dikarya</taxon>
        <taxon>Ascomycota</taxon>
        <taxon>Pezizomycotina</taxon>
        <taxon>Sordariomycetes</taxon>
        <taxon>Hypocreomycetidae</taxon>
        <taxon>Hypocreales</taxon>
        <taxon>Nectriaceae</taxon>
        <taxon>Fusarium</taxon>
        <taxon>Fusarium burgessii species complex</taxon>
    </lineage>
</organism>